<dbReference type="RefSeq" id="WP_231488987.1">
    <property type="nucleotide sequence ID" value="NZ_BAAAZO010000005.1"/>
</dbReference>
<proteinExistence type="predicted"/>
<dbReference type="InterPro" id="IPR036388">
    <property type="entry name" value="WH-like_DNA-bd_sf"/>
</dbReference>
<evidence type="ECO:0000313" key="3">
    <source>
        <dbReference type="Proteomes" id="UP001501074"/>
    </source>
</evidence>
<dbReference type="Proteomes" id="UP001501074">
    <property type="component" value="Unassembled WGS sequence"/>
</dbReference>
<evidence type="ECO:0000259" key="1">
    <source>
        <dbReference type="Pfam" id="PF03551"/>
    </source>
</evidence>
<feature type="domain" description="Transcription regulator PadR N-terminal" evidence="1">
    <location>
        <begin position="12"/>
        <end position="83"/>
    </location>
</feature>
<accession>A0ABP6ZNB5</accession>
<dbReference type="Gene3D" id="1.10.10.10">
    <property type="entry name" value="Winged helix-like DNA-binding domain superfamily/Winged helix DNA-binding domain"/>
    <property type="match status" value="1"/>
</dbReference>
<dbReference type="SUPFAM" id="SSF46785">
    <property type="entry name" value="Winged helix' DNA-binding domain"/>
    <property type="match status" value="1"/>
</dbReference>
<dbReference type="InterPro" id="IPR052509">
    <property type="entry name" value="Metal_resp_DNA-bind_regulator"/>
</dbReference>
<dbReference type="PANTHER" id="PTHR33169:SF13">
    <property type="entry name" value="PADR-FAMILY TRANSCRIPTIONAL REGULATOR"/>
    <property type="match status" value="1"/>
</dbReference>
<dbReference type="InterPro" id="IPR036390">
    <property type="entry name" value="WH_DNA-bd_sf"/>
</dbReference>
<reference evidence="3" key="1">
    <citation type="journal article" date="2019" name="Int. J. Syst. Evol. Microbiol.">
        <title>The Global Catalogue of Microorganisms (GCM) 10K type strain sequencing project: providing services to taxonomists for standard genome sequencing and annotation.</title>
        <authorList>
            <consortium name="The Broad Institute Genomics Platform"/>
            <consortium name="The Broad Institute Genome Sequencing Center for Infectious Disease"/>
            <person name="Wu L."/>
            <person name="Ma J."/>
        </authorList>
    </citation>
    <scope>NUCLEOTIDE SEQUENCE [LARGE SCALE GENOMIC DNA]</scope>
    <source>
        <strain evidence="3">JCM 16902</strain>
    </source>
</reference>
<evidence type="ECO:0000313" key="2">
    <source>
        <dbReference type="EMBL" id="GAA3614737.1"/>
    </source>
</evidence>
<sequence length="110" mass="11788">MSRPLREPSYFVLAALIDGPLHGYAILKQVLELSDGRVRLSTGTLYGALERLTADGLLLPGAEEVVEGRPRRAYSLTPTGLTAVTAEAERLEAAARVVMARTSIVRVSPA</sequence>
<comment type="caution">
    <text evidence="2">The sequence shown here is derived from an EMBL/GenBank/DDBJ whole genome shotgun (WGS) entry which is preliminary data.</text>
</comment>
<gene>
    <name evidence="2" type="ORF">GCM10022223_33750</name>
</gene>
<dbReference type="PANTHER" id="PTHR33169">
    <property type="entry name" value="PADR-FAMILY TRANSCRIPTIONAL REGULATOR"/>
    <property type="match status" value="1"/>
</dbReference>
<protein>
    <submittedName>
        <fullName evidence="2">Helix-turn-helix transcriptional regulator</fullName>
    </submittedName>
</protein>
<dbReference type="EMBL" id="BAAAZO010000005">
    <property type="protein sequence ID" value="GAA3614737.1"/>
    <property type="molecule type" value="Genomic_DNA"/>
</dbReference>
<name>A0ABP6ZNB5_9ACTN</name>
<dbReference type="Pfam" id="PF03551">
    <property type="entry name" value="PadR"/>
    <property type="match status" value="1"/>
</dbReference>
<keyword evidence="3" id="KW-1185">Reference proteome</keyword>
<dbReference type="InterPro" id="IPR005149">
    <property type="entry name" value="Tscrpt_reg_PadR_N"/>
</dbReference>
<organism evidence="2 3">
    <name type="scientific">Kineosporia mesophila</name>
    <dbReference type="NCBI Taxonomy" id="566012"/>
    <lineage>
        <taxon>Bacteria</taxon>
        <taxon>Bacillati</taxon>
        <taxon>Actinomycetota</taxon>
        <taxon>Actinomycetes</taxon>
        <taxon>Kineosporiales</taxon>
        <taxon>Kineosporiaceae</taxon>
        <taxon>Kineosporia</taxon>
    </lineage>
</organism>